<protein>
    <submittedName>
        <fullName evidence="3">2'-5' RNA ligase</fullName>
    </submittedName>
</protein>
<organism evidence="3 4">
    <name type="scientific">Halohasta litchfieldiae</name>
    <dbReference type="NCBI Taxonomy" id="1073996"/>
    <lineage>
        <taxon>Archaea</taxon>
        <taxon>Methanobacteriati</taxon>
        <taxon>Methanobacteriota</taxon>
        <taxon>Stenosarchaea group</taxon>
        <taxon>Halobacteria</taxon>
        <taxon>Halobacteriales</taxon>
        <taxon>Haloferacaceae</taxon>
        <taxon>Halohasta</taxon>
    </lineage>
</organism>
<keyword evidence="4" id="KW-1185">Reference proteome</keyword>
<name>A0A1H6R3C9_9EURY</name>
<feature type="domain" description="Phosphoesterase HXTX" evidence="2">
    <location>
        <begin position="8"/>
        <end position="83"/>
    </location>
</feature>
<dbReference type="PANTHER" id="PTHR35561:SF1">
    <property type="entry name" value="RNA 2',3'-CYCLIC PHOSPHODIESTERASE"/>
    <property type="match status" value="1"/>
</dbReference>
<keyword evidence="3" id="KW-0436">Ligase</keyword>
<accession>A0A1H6R3C9</accession>
<evidence type="ECO:0000313" key="4">
    <source>
        <dbReference type="Proteomes" id="UP000198888"/>
    </source>
</evidence>
<dbReference type="AlphaFoldDB" id="A0A1H6R3C9"/>
<dbReference type="InterPro" id="IPR009097">
    <property type="entry name" value="Cyclic_Pdiesterase"/>
</dbReference>
<dbReference type="PANTHER" id="PTHR35561">
    <property type="entry name" value="RNA 2',3'-CYCLIC PHOSPHODIESTERASE"/>
    <property type="match status" value="1"/>
</dbReference>
<dbReference type="GO" id="GO:0004113">
    <property type="term" value="F:2',3'-cyclic-nucleotide 3'-phosphodiesterase activity"/>
    <property type="evidence" value="ECO:0007669"/>
    <property type="project" value="InterPro"/>
</dbReference>
<dbReference type="EMBL" id="FNYR01000001">
    <property type="protein sequence ID" value="SEI50341.1"/>
    <property type="molecule type" value="Genomic_DNA"/>
</dbReference>
<sequence length="83" mass="9205">MRLFVSVDLPLSLADTVETVQDEFSEAEGLRFVDPKQAHFTLKFLGDINPERRDKIKTALHEAVDEASVDPFNCTIGGLGVFP</sequence>
<keyword evidence="1" id="KW-0378">Hydrolase</keyword>
<dbReference type="Gene3D" id="3.90.1140.10">
    <property type="entry name" value="Cyclic phosphodiesterase"/>
    <property type="match status" value="1"/>
</dbReference>
<gene>
    <name evidence="3" type="ORF">SAMN05444271_101262</name>
</gene>
<reference evidence="3 4" key="1">
    <citation type="submission" date="2016-10" db="EMBL/GenBank/DDBJ databases">
        <authorList>
            <person name="de Groot N.N."/>
        </authorList>
    </citation>
    <scope>NUCLEOTIDE SEQUENCE [LARGE SCALE GENOMIC DNA]</scope>
    <source>
        <strain evidence="3 4">DSM 22187</strain>
    </source>
</reference>
<dbReference type="Pfam" id="PF02834">
    <property type="entry name" value="LigT_PEase"/>
    <property type="match status" value="1"/>
</dbReference>
<dbReference type="Proteomes" id="UP000198888">
    <property type="component" value="Unassembled WGS sequence"/>
</dbReference>
<dbReference type="InterPro" id="IPR014051">
    <property type="entry name" value="Phosphoesterase_HXTX"/>
</dbReference>
<evidence type="ECO:0000256" key="1">
    <source>
        <dbReference type="ARBA" id="ARBA00022801"/>
    </source>
</evidence>
<dbReference type="GO" id="GO:0016874">
    <property type="term" value="F:ligase activity"/>
    <property type="evidence" value="ECO:0007669"/>
    <property type="project" value="UniProtKB-KW"/>
</dbReference>
<dbReference type="SUPFAM" id="SSF55144">
    <property type="entry name" value="LigT-like"/>
    <property type="match status" value="1"/>
</dbReference>
<proteinExistence type="predicted"/>
<evidence type="ECO:0000259" key="2">
    <source>
        <dbReference type="Pfam" id="PF02834"/>
    </source>
</evidence>
<dbReference type="InterPro" id="IPR004175">
    <property type="entry name" value="RNA_CPDase"/>
</dbReference>
<dbReference type="STRING" id="1073996.SAMN05444271_101262"/>
<dbReference type="GO" id="GO:0008664">
    <property type="term" value="F:RNA 2',3'-cyclic 3'-phosphodiesterase activity"/>
    <property type="evidence" value="ECO:0007669"/>
    <property type="project" value="InterPro"/>
</dbReference>
<evidence type="ECO:0000313" key="3">
    <source>
        <dbReference type="EMBL" id="SEI50341.1"/>
    </source>
</evidence>